<keyword evidence="3" id="KW-0238">DNA-binding</keyword>
<dbReference type="FunFam" id="1.10.10.10:FF:000001">
    <property type="entry name" value="LysR family transcriptional regulator"/>
    <property type="match status" value="1"/>
</dbReference>
<dbReference type="PROSITE" id="PS50931">
    <property type="entry name" value="HTH_LYSR"/>
    <property type="match status" value="1"/>
</dbReference>
<protein>
    <submittedName>
        <fullName evidence="6">LysR family transcriptional regulator</fullName>
    </submittedName>
</protein>
<dbReference type="STRING" id="1301098.PKB_1900"/>
<proteinExistence type="inferred from homology"/>
<keyword evidence="4" id="KW-0804">Transcription</keyword>
<dbReference type="Gene3D" id="1.10.10.10">
    <property type="entry name" value="Winged helix-like DNA-binding domain superfamily/Winged helix DNA-binding domain"/>
    <property type="match status" value="1"/>
</dbReference>
<sequence length="320" mass="36026">MDRRPKGKGRHKTCEEMEKMDRLSHLSLFVACAETGSFSRAAEQFGRTPSAVTKAIGQLEGSLGTRLFERTTRSMALTEAGQLYLDSAREVLARMHETAEEITQLQHSLRGGLRVTAPLAFGSAFLNDACTDFLDRHPELRLQVDLSDSYVDMLDGRYDLALRMGHSNLPGLIVRPLAENRLVLCASPAYLAQRGAPQHPEELLAHDRLMYWHPALDTHWWFERGGERLSIPREGRLVSDNHELLLAACLKGRGVMPCPLWSAWPYLRDGRLVSVLDDYRFDPDAFGQQILAVYPSHRRATRKILAFIEHLEAVLGQIGS</sequence>
<dbReference type="GO" id="GO:0003700">
    <property type="term" value="F:DNA-binding transcription factor activity"/>
    <property type="evidence" value="ECO:0007669"/>
    <property type="project" value="InterPro"/>
</dbReference>
<dbReference type="InterPro" id="IPR005119">
    <property type="entry name" value="LysR_subst-bd"/>
</dbReference>
<dbReference type="InterPro" id="IPR036388">
    <property type="entry name" value="WH-like_DNA-bd_sf"/>
</dbReference>
<keyword evidence="2" id="KW-0805">Transcription regulation</keyword>
<dbReference type="AlphaFoldDB" id="A0A024HDW2"/>
<dbReference type="InterPro" id="IPR036390">
    <property type="entry name" value="WH_DNA-bd_sf"/>
</dbReference>
<dbReference type="Proteomes" id="UP000025241">
    <property type="component" value="Chromosome I"/>
</dbReference>
<dbReference type="KEGG" id="pkc:PKB_1900"/>
<reference evidence="6 7" key="1">
    <citation type="submission" date="2013-03" db="EMBL/GenBank/DDBJ databases">
        <authorList>
            <person name="Linke B."/>
        </authorList>
    </citation>
    <scope>NUCLEOTIDE SEQUENCE [LARGE SCALE GENOMIC DNA]</scope>
    <source>
        <strain evidence="6 7">B13</strain>
    </source>
</reference>
<dbReference type="SUPFAM" id="SSF46785">
    <property type="entry name" value="Winged helix' DNA-binding domain"/>
    <property type="match status" value="1"/>
</dbReference>
<dbReference type="HOGENOM" id="CLU_039613_16_1_6"/>
<keyword evidence="7" id="KW-1185">Reference proteome</keyword>
<dbReference type="Pfam" id="PF03466">
    <property type="entry name" value="LysR_substrate"/>
    <property type="match status" value="1"/>
</dbReference>
<dbReference type="InterPro" id="IPR000847">
    <property type="entry name" value="LysR_HTH_N"/>
</dbReference>
<dbReference type="EMBL" id="HG322950">
    <property type="protein sequence ID" value="CDF83250.1"/>
    <property type="molecule type" value="Genomic_DNA"/>
</dbReference>
<evidence type="ECO:0000256" key="4">
    <source>
        <dbReference type="ARBA" id="ARBA00023163"/>
    </source>
</evidence>
<dbReference type="PATRIC" id="fig|1301098.3.peg.1887"/>
<evidence type="ECO:0000313" key="7">
    <source>
        <dbReference type="Proteomes" id="UP000025241"/>
    </source>
</evidence>
<organism evidence="6 7">
    <name type="scientific">Pseudomonas knackmussii (strain DSM 6978 / CCUG 54928 / LMG 23759 / B13)</name>
    <dbReference type="NCBI Taxonomy" id="1301098"/>
    <lineage>
        <taxon>Bacteria</taxon>
        <taxon>Pseudomonadati</taxon>
        <taxon>Pseudomonadota</taxon>
        <taxon>Gammaproteobacteria</taxon>
        <taxon>Pseudomonadales</taxon>
        <taxon>Pseudomonadaceae</taxon>
        <taxon>Pseudomonas</taxon>
    </lineage>
</organism>
<dbReference type="GO" id="GO:0043565">
    <property type="term" value="F:sequence-specific DNA binding"/>
    <property type="evidence" value="ECO:0007669"/>
    <property type="project" value="TreeGrafter"/>
</dbReference>
<dbReference type="CDD" id="cd08422">
    <property type="entry name" value="PBP2_CrgA_like"/>
    <property type="match status" value="1"/>
</dbReference>
<evidence type="ECO:0000313" key="6">
    <source>
        <dbReference type="EMBL" id="CDF83250.1"/>
    </source>
</evidence>
<dbReference type="Gene3D" id="3.40.190.290">
    <property type="match status" value="1"/>
</dbReference>
<gene>
    <name evidence="6" type="ORF">PKB_1900</name>
</gene>
<dbReference type="InterPro" id="IPR058163">
    <property type="entry name" value="LysR-type_TF_proteobact-type"/>
</dbReference>
<dbReference type="GO" id="GO:0006351">
    <property type="term" value="P:DNA-templated transcription"/>
    <property type="evidence" value="ECO:0007669"/>
    <property type="project" value="TreeGrafter"/>
</dbReference>
<comment type="similarity">
    <text evidence="1">Belongs to the LysR transcriptional regulatory family.</text>
</comment>
<evidence type="ECO:0000256" key="3">
    <source>
        <dbReference type="ARBA" id="ARBA00023125"/>
    </source>
</evidence>
<accession>A0A024HDW2</accession>
<evidence type="ECO:0000259" key="5">
    <source>
        <dbReference type="PROSITE" id="PS50931"/>
    </source>
</evidence>
<dbReference type="PANTHER" id="PTHR30537">
    <property type="entry name" value="HTH-TYPE TRANSCRIPTIONAL REGULATOR"/>
    <property type="match status" value="1"/>
</dbReference>
<reference evidence="6 7" key="2">
    <citation type="submission" date="2014-05" db="EMBL/GenBank/DDBJ databases">
        <title>Genome sequence of the 3-chlorobenzoate degrading bacterium Pseudomonas knackmussii B13 shows multiple evidence for horizontal gene transfer.</title>
        <authorList>
            <person name="Miyazaki R."/>
            <person name="Bertelli C."/>
            <person name="Falquet L."/>
            <person name="Robinson-Rechavi M."/>
            <person name="Gharib W."/>
            <person name="Roy S."/>
            <person name="Van der Meer J.R."/>
        </authorList>
    </citation>
    <scope>NUCLEOTIDE SEQUENCE [LARGE SCALE GENOMIC DNA]</scope>
    <source>
        <strain evidence="6 7">B13</strain>
    </source>
</reference>
<dbReference type="SUPFAM" id="SSF53850">
    <property type="entry name" value="Periplasmic binding protein-like II"/>
    <property type="match status" value="1"/>
</dbReference>
<dbReference type="PANTHER" id="PTHR30537:SF5">
    <property type="entry name" value="HTH-TYPE TRANSCRIPTIONAL ACTIVATOR TTDR-RELATED"/>
    <property type="match status" value="1"/>
</dbReference>
<dbReference type="eggNOG" id="COG0583">
    <property type="taxonomic scope" value="Bacteria"/>
</dbReference>
<feature type="domain" description="HTH lysR-type" evidence="5">
    <location>
        <begin position="21"/>
        <end position="78"/>
    </location>
</feature>
<name>A0A024HDW2_PSEKB</name>
<dbReference type="Pfam" id="PF00126">
    <property type="entry name" value="HTH_1"/>
    <property type="match status" value="1"/>
</dbReference>
<evidence type="ECO:0000256" key="1">
    <source>
        <dbReference type="ARBA" id="ARBA00009437"/>
    </source>
</evidence>
<evidence type="ECO:0000256" key="2">
    <source>
        <dbReference type="ARBA" id="ARBA00023015"/>
    </source>
</evidence>